<evidence type="ECO:0000313" key="2">
    <source>
        <dbReference type="Proteomes" id="UP000663970"/>
    </source>
</evidence>
<comment type="caution">
    <text evidence="1">The sequence shown here is derived from an EMBL/GenBank/DDBJ whole genome shotgun (WGS) entry which is preliminary data.</text>
</comment>
<keyword evidence="2" id="KW-1185">Reference proteome</keyword>
<proteinExistence type="predicted"/>
<evidence type="ECO:0008006" key="3">
    <source>
        <dbReference type="Google" id="ProtNLM"/>
    </source>
</evidence>
<organism evidence="1 2">
    <name type="scientific">Halobacillus kuroshimensis</name>
    <dbReference type="NCBI Taxonomy" id="302481"/>
    <lineage>
        <taxon>Bacteria</taxon>
        <taxon>Bacillati</taxon>
        <taxon>Bacillota</taxon>
        <taxon>Bacilli</taxon>
        <taxon>Bacillales</taxon>
        <taxon>Bacillaceae</taxon>
        <taxon>Halobacillus</taxon>
    </lineage>
</organism>
<sequence>MKPSAHLDVSEQQIVIGIDALFAYEGGDRMRDRSLRQFLTEKRGRSSSIITPTMIALFQKKCWIG</sequence>
<dbReference type="RefSeq" id="WP_206935872.1">
    <property type="nucleotide sequence ID" value="NZ_JAEKJY010000007.1"/>
</dbReference>
<dbReference type="Proteomes" id="UP000663970">
    <property type="component" value="Unassembled WGS sequence"/>
</dbReference>
<evidence type="ECO:0000313" key="1">
    <source>
        <dbReference type="EMBL" id="MBN8237139.1"/>
    </source>
</evidence>
<protein>
    <recommendedName>
        <fullName evidence="3">Transposase</fullName>
    </recommendedName>
</protein>
<gene>
    <name evidence="1" type="ORF">JF544_17980</name>
</gene>
<dbReference type="EMBL" id="JAEKJY010000007">
    <property type="protein sequence ID" value="MBN8237139.1"/>
    <property type="molecule type" value="Genomic_DNA"/>
</dbReference>
<reference evidence="1 2" key="1">
    <citation type="submission" date="2020-12" db="EMBL/GenBank/DDBJ databases">
        <title>Oil enriched cultivation method for isolating marine PHA-producing bacteria.</title>
        <authorList>
            <person name="Zheng W."/>
            <person name="Yu S."/>
            <person name="Huang Y."/>
        </authorList>
    </citation>
    <scope>NUCLEOTIDE SEQUENCE [LARGE SCALE GENOMIC DNA]</scope>
    <source>
        <strain evidence="1 2">SY-2-6</strain>
    </source>
</reference>
<accession>A0ABS3E0Q2</accession>
<name>A0ABS3E0Q2_9BACI</name>